<reference evidence="5 6" key="1">
    <citation type="journal article" date="2014" name="Nat. Commun.">
        <title>Klebsormidium flaccidum genome reveals primary factors for plant terrestrial adaptation.</title>
        <authorList>
            <person name="Hori K."/>
            <person name="Maruyama F."/>
            <person name="Fujisawa T."/>
            <person name="Togashi T."/>
            <person name="Yamamoto N."/>
            <person name="Seo M."/>
            <person name="Sato S."/>
            <person name="Yamada T."/>
            <person name="Mori H."/>
            <person name="Tajima N."/>
            <person name="Moriyama T."/>
            <person name="Ikeuchi M."/>
            <person name="Watanabe M."/>
            <person name="Wada H."/>
            <person name="Kobayashi K."/>
            <person name="Saito M."/>
            <person name="Masuda T."/>
            <person name="Sasaki-Sekimoto Y."/>
            <person name="Mashiguchi K."/>
            <person name="Awai K."/>
            <person name="Shimojima M."/>
            <person name="Masuda S."/>
            <person name="Iwai M."/>
            <person name="Nobusawa T."/>
            <person name="Narise T."/>
            <person name="Kondo S."/>
            <person name="Saito H."/>
            <person name="Sato R."/>
            <person name="Murakawa M."/>
            <person name="Ihara Y."/>
            <person name="Oshima-Yamada Y."/>
            <person name="Ohtaka K."/>
            <person name="Satoh M."/>
            <person name="Sonobe K."/>
            <person name="Ishii M."/>
            <person name="Ohtani R."/>
            <person name="Kanamori-Sato M."/>
            <person name="Honoki R."/>
            <person name="Miyazaki D."/>
            <person name="Mochizuki H."/>
            <person name="Umetsu J."/>
            <person name="Higashi K."/>
            <person name="Shibata D."/>
            <person name="Kamiya Y."/>
            <person name="Sato N."/>
            <person name="Nakamura Y."/>
            <person name="Tabata S."/>
            <person name="Ida S."/>
            <person name="Kurokawa K."/>
            <person name="Ohta H."/>
        </authorList>
    </citation>
    <scope>NUCLEOTIDE SEQUENCE [LARGE SCALE GENOMIC DNA]</scope>
    <source>
        <strain evidence="5 6">NIES-2285</strain>
    </source>
</reference>
<dbReference type="InterPro" id="IPR004206">
    <property type="entry name" value="mRNA_triPase_Cet1"/>
</dbReference>
<dbReference type="PROSITE" id="PS50011">
    <property type="entry name" value="PROTEIN_KINASE_DOM"/>
    <property type="match status" value="1"/>
</dbReference>
<evidence type="ECO:0000313" key="6">
    <source>
        <dbReference type="Proteomes" id="UP000054558"/>
    </source>
</evidence>
<gene>
    <name evidence="5" type="ORF">KFL_004530070</name>
</gene>
<protein>
    <recommendedName>
        <fullName evidence="4">Protein kinase domain-containing protein</fullName>
    </recommendedName>
</protein>
<dbReference type="Proteomes" id="UP000054558">
    <property type="component" value="Unassembled WGS sequence"/>
</dbReference>
<evidence type="ECO:0000256" key="1">
    <source>
        <dbReference type="ARBA" id="ARBA00022664"/>
    </source>
</evidence>
<dbReference type="GO" id="GO:0004674">
    <property type="term" value="F:protein serine/threonine kinase activity"/>
    <property type="evidence" value="ECO:0000318"/>
    <property type="project" value="GO_Central"/>
</dbReference>
<organism evidence="5 6">
    <name type="scientific">Klebsormidium nitens</name>
    <name type="common">Green alga</name>
    <name type="synonym">Ulothrix nitens</name>
    <dbReference type="NCBI Taxonomy" id="105231"/>
    <lineage>
        <taxon>Eukaryota</taxon>
        <taxon>Viridiplantae</taxon>
        <taxon>Streptophyta</taxon>
        <taxon>Klebsormidiophyceae</taxon>
        <taxon>Klebsormidiales</taxon>
        <taxon>Klebsormidiaceae</taxon>
        <taxon>Klebsormidium</taxon>
    </lineage>
</organism>
<dbReference type="InterPro" id="IPR050588">
    <property type="entry name" value="WNK_Ser-Thr_kinase"/>
</dbReference>
<dbReference type="SUPFAM" id="SSF55154">
    <property type="entry name" value="CYTH-like phosphatases"/>
    <property type="match status" value="1"/>
</dbReference>
<accession>A0A1Y1IDP4</accession>
<keyword evidence="6" id="KW-1185">Reference proteome</keyword>
<dbReference type="GO" id="GO:0035556">
    <property type="term" value="P:intracellular signal transduction"/>
    <property type="evidence" value="ECO:0000318"/>
    <property type="project" value="GO_Central"/>
</dbReference>
<dbReference type="GO" id="GO:0005737">
    <property type="term" value="C:cytoplasm"/>
    <property type="evidence" value="ECO:0000318"/>
    <property type="project" value="GO_Central"/>
</dbReference>
<dbReference type="GO" id="GO:0005524">
    <property type="term" value="F:ATP binding"/>
    <property type="evidence" value="ECO:0007669"/>
    <property type="project" value="InterPro"/>
</dbReference>
<evidence type="ECO:0000313" key="5">
    <source>
        <dbReference type="EMBL" id="GAQ88703.1"/>
    </source>
</evidence>
<dbReference type="Pfam" id="PF02940">
    <property type="entry name" value="mRNA_triPase"/>
    <property type="match status" value="1"/>
</dbReference>
<dbReference type="SMART" id="SM00220">
    <property type="entry name" value="S_TKc"/>
    <property type="match status" value="1"/>
</dbReference>
<dbReference type="Gene3D" id="3.20.100.10">
    <property type="entry name" value="mRNA triphosphatase Cet1-like"/>
    <property type="match status" value="1"/>
</dbReference>
<keyword evidence="2" id="KW-0378">Hydrolase</keyword>
<dbReference type="GO" id="GO:0140818">
    <property type="term" value="F:mRNA 5'-triphosphate monophosphatase activity"/>
    <property type="evidence" value="ECO:0007669"/>
    <property type="project" value="UniProtKB-EC"/>
</dbReference>
<dbReference type="OMA" id="HINIYTA"/>
<dbReference type="InterPro" id="IPR011009">
    <property type="entry name" value="Kinase-like_dom_sf"/>
</dbReference>
<dbReference type="OrthoDB" id="4062651at2759"/>
<comment type="catalytic activity">
    <reaction evidence="3">
        <text>a 5'-end triphospho-ribonucleoside in mRNA + H2O = a 5'-end diphospho-ribonucleoside in mRNA + phosphate + H(+)</text>
        <dbReference type="Rhea" id="RHEA:67004"/>
        <dbReference type="Rhea" id="RHEA-COMP:17164"/>
        <dbReference type="Rhea" id="RHEA-COMP:17165"/>
        <dbReference type="ChEBI" id="CHEBI:15377"/>
        <dbReference type="ChEBI" id="CHEBI:15378"/>
        <dbReference type="ChEBI" id="CHEBI:43474"/>
        <dbReference type="ChEBI" id="CHEBI:167616"/>
        <dbReference type="ChEBI" id="CHEBI:167618"/>
        <dbReference type="EC" id="3.6.1.74"/>
    </reaction>
    <physiologicalReaction direction="left-to-right" evidence="3">
        <dbReference type="Rhea" id="RHEA:67005"/>
    </physiologicalReaction>
</comment>
<dbReference type="GO" id="GO:0006397">
    <property type="term" value="P:mRNA processing"/>
    <property type="evidence" value="ECO:0007669"/>
    <property type="project" value="UniProtKB-KW"/>
</dbReference>
<dbReference type="STRING" id="105231.A0A1Y1IDP4"/>
<evidence type="ECO:0000259" key="4">
    <source>
        <dbReference type="PROSITE" id="PS50011"/>
    </source>
</evidence>
<feature type="domain" description="Protein kinase" evidence="4">
    <location>
        <begin position="209"/>
        <end position="476"/>
    </location>
</feature>
<dbReference type="AlphaFoldDB" id="A0A1Y1IDP4"/>
<dbReference type="Gene3D" id="1.10.510.10">
    <property type="entry name" value="Transferase(Phosphotransferase) domain 1"/>
    <property type="match status" value="1"/>
</dbReference>
<dbReference type="GO" id="GO:0004651">
    <property type="term" value="F:polynucleotide 5'-phosphatase activity"/>
    <property type="evidence" value="ECO:0007669"/>
    <property type="project" value="InterPro"/>
</dbReference>
<dbReference type="InterPro" id="IPR033469">
    <property type="entry name" value="CYTH-like_dom_sf"/>
</dbReference>
<name>A0A1Y1IDP4_KLENI</name>
<dbReference type="InterPro" id="IPR037009">
    <property type="entry name" value="mRNA_triPase_Cet1_sf"/>
</dbReference>
<dbReference type="InterPro" id="IPR008271">
    <property type="entry name" value="Ser/Thr_kinase_AS"/>
</dbReference>
<evidence type="ECO:0000256" key="3">
    <source>
        <dbReference type="ARBA" id="ARBA00047740"/>
    </source>
</evidence>
<dbReference type="SUPFAM" id="SSF56112">
    <property type="entry name" value="Protein kinase-like (PK-like)"/>
    <property type="match status" value="1"/>
</dbReference>
<dbReference type="Pfam" id="PF00069">
    <property type="entry name" value="Pkinase"/>
    <property type="match status" value="1"/>
</dbReference>
<dbReference type="PROSITE" id="PS00108">
    <property type="entry name" value="PROTEIN_KINASE_ST"/>
    <property type="match status" value="1"/>
</dbReference>
<dbReference type="EMBL" id="DF237402">
    <property type="protein sequence ID" value="GAQ88703.1"/>
    <property type="molecule type" value="Genomic_DNA"/>
</dbReference>
<dbReference type="InterPro" id="IPR000719">
    <property type="entry name" value="Prot_kinase_dom"/>
</dbReference>
<keyword evidence="1" id="KW-0507">mRNA processing</keyword>
<sequence>MEDYDMPQNQEGRDVGTTETVYGEWTRKLHGWRRNQPLPEYAGLLDKMTEYFKRHAFAPNNELEVRLGKVHEKPRRFEPGVSANMFHKILEGLRSYQSWEDETVTRHTDYLTGERRLRVYEDPGMPPELVAKRSLVSLDVVSMGSPFDFRFSIAKEKVVEATEQDITSITANAKHIRHKERMTFAYKAWLFDLTIVRSQSGASSVPTDDCFDDTSEERNGGRVYEVEIELRNLATKVKKTAFNAMRLADSTLIKLFDLMNFVEEIQREVDLLKIIRCTSVVELFDAWFDPERNEFHIATELFLSGSLKDYLKRHGHIALPVVKRWTRDLLEGLVYLHEQEPPIVHRDVKCDNIFIRGDVGQVKLGDLGLSTLKNRSSMSSVVGTPEFMAEEMFNSEYDKRVDCYSLGMCVLEMTTLEYPFAECKNIAQVYRKVMERKPPDSLQRIKEPELKTFITRCLARRSIRPTAKELLSDPLLSDCNDPSPLLAEHKAILIRVEPIDTTAPKIPRLLSCCF</sequence>
<evidence type="ECO:0000256" key="2">
    <source>
        <dbReference type="ARBA" id="ARBA00022801"/>
    </source>
</evidence>
<proteinExistence type="predicted"/>
<dbReference type="PANTHER" id="PTHR13902">
    <property type="entry name" value="SERINE/THREONINE-PROTEIN KINASE WNK WITH NO LYSINE -RELATED"/>
    <property type="match status" value="1"/>
</dbReference>